<sequence length="446" mass="49365">MSLSERGQAAARPNGFMLMWEVLKDLWDPETNPSGYVSLGLAENALMHDTLSDHIHKNLALPKHAFTYGDGATGSKRLKAAMARFLTKQLDPVSPVEPSHVTVTNGCSSAIEHLSWALANPGDGILLGQPYYGTFIPDISQRPCVNVLPVLFHDVDPLGLEAVQKYEDVIVETQAKGQRVAALMLCHPHNPLGRCYPREVLVGLMRLCETYQIHFISDEIYALSVFTNTIDTDSCCVPFHSALSIDPSGVIASSRVHVIWGMSKDFGANGIRLGAVVSQHNNDLHAALVPVALYSSSSSLSDHATANILEDEAWVDGYISENRRRLSRHYDIAANWAIQNKIEYMPGVNAAFFLWVNLGKSYQERNPQKKVANIDEHVMQELLTQRVFLASGVQFGSEQPGWFRIVFSNPEALLREGLRRVILALDKQEQSDGLVANEGWRLNGPK</sequence>
<comment type="caution">
    <text evidence="1">The sequence shown here is derived from an EMBL/GenBank/DDBJ whole genome shotgun (WGS) entry which is preliminary data.</text>
</comment>
<proteinExistence type="predicted"/>
<gene>
    <name evidence="1" type="ORF">LTR37_016200</name>
</gene>
<accession>A0ACC3MNT0</accession>
<reference evidence="1" key="1">
    <citation type="submission" date="2023-07" db="EMBL/GenBank/DDBJ databases">
        <title>Black Yeasts Isolated from many extreme environments.</title>
        <authorList>
            <person name="Coleine C."/>
            <person name="Stajich J.E."/>
            <person name="Selbmann L."/>
        </authorList>
    </citation>
    <scope>NUCLEOTIDE SEQUENCE</scope>
    <source>
        <strain evidence="1">CCFEE 5714</strain>
    </source>
</reference>
<evidence type="ECO:0000313" key="2">
    <source>
        <dbReference type="Proteomes" id="UP001281147"/>
    </source>
</evidence>
<dbReference type="EMBL" id="JAUTXU010000191">
    <property type="protein sequence ID" value="KAK3699956.1"/>
    <property type="molecule type" value="Genomic_DNA"/>
</dbReference>
<evidence type="ECO:0000313" key="1">
    <source>
        <dbReference type="EMBL" id="KAK3699956.1"/>
    </source>
</evidence>
<name>A0ACC3MNT0_9PEZI</name>
<organism evidence="1 2">
    <name type="scientific">Vermiconidia calcicola</name>
    <dbReference type="NCBI Taxonomy" id="1690605"/>
    <lineage>
        <taxon>Eukaryota</taxon>
        <taxon>Fungi</taxon>
        <taxon>Dikarya</taxon>
        <taxon>Ascomycota</taxon>
        <taxon>Pezizomycotina</taxon>
        <taxon>Dothideomycetes</taxon>
        <taxon>Dothideomycetidae</taxon>
        <taxon>Mycosphaerellales</taxon>
        <taxon>Extremaceae</taxon>
        <taxon>Vermiconidia</taxon>
    </lineage>
</organism>
<keyword evidence="2" id="KW-1185">Reference proteome</keyword>
<dbReference type="Proteomes" id="UP001281147">
    <property type="component" value="Unassembled WGS sequence"/>
</dbReference>
<protein>
    <submittedName>
        <fullName evidence="1">Uncharacterized protein</fullName>
    </submittedName>
</protein>